<accession>A0A6M8EW97</accession>
<evidence type="ECO:0000256" key="2">
    <source>
        <dbReference type="ARBA" id="ARBA00022857"/>
    </source>
</evidence>
<dbReference type="PROSITE" id="PS00061">
    <property type="entry name" value="ADH_SHORT"/>
    <property type="match status" value="1"/>
</dbReference>
<dbReference type="EMBL" id="CP042652">
    <property type="protein sequence ID" value="QKE28845.1"/>
    <property type="molecule type" value="Genomic_DNA"/>
</dbReference>
<dbReference type="GO" id="GO:0005829">
    <property type="term" value="C:cytosol"/>
    <property type="evidence" value="ECO:0007669"/>
    <property type="project" value="TreeGrafter"/>
</dbReference>
<dbReference type="Pfam" id="PF00106">
    <property type="entry name" value="adh_short"/>
    <property type="match status" value="1"/>
</dbReference>
<evidence type="ECO:0000256" key="1">
    <source>
        <dbReference type="ARBA" id="ARBA00006484"/>
    </source>
</evidence>
<sequence>METKVWIIGSSSGIGLELVKLCLQSNHKVIASSRNAKKSEELLQLKSTYTNKLELLDIDVSSNESVTKCVEEAFTVFNDLDICFFNAGVYDSMPLEQWDISSFEAMINTNYLGAVRILKPLVSYLEKQKKESRVILNASLSSYFGLPYGGAYSASKAALVNLAQSIQPELLRKNIYLQIINHGFVKTRLTAKNNFDMPQLMQPEIAAKKIFEQFNKPYSFEISFPFILSKFLRLISLVPYKLSFSITKKFLK</sequence>
<dbReference type="SUPFAM" id="SSF51735">
    <property type="entry name" value="NAD(P)-binding Rossmann-fold domains"/>
    <property type="match status" value="1"/>
</dbReference>
<dbReference type="InterPro" id="IPR036291">
    <property type="entry name" value="NAD(P)-bd_dom_sf"/>
</dbReference>
<dbReference type="InterPro" id="IPR002347">
    <property type="entry name" value="SDR_fam"/>
</dbReference>
<name>A0A6M8EW97_9BACT</name>
<evidence type="ECO:0000313" key="5">
    <source>
        <dbReference type="Proteomes" id="UP000503483"/>
    </source>
</evidence>
<proteinExistence type="inferred from homology"/>
<dbReference type="PANTHER" id="PTHR43391">
    <property type="entry name" value="RETINOL DEHYDROGENASE-RELATED"/>
    <property type="match status" value="1"/>
</dbReference>
<dbReference type="AlphaFoldDB" id="A0A6M8EW97"/>
<gene>
    <name evidence="4" type="ORF">AACT_1690</name>
</gene>
<dbReference type="Gene3D" id="3.40.50.720">
    <property type="entry name" value="NAD(P)-binding Rossmann-like Domain"/>
    <property type="match status" value="1"/>
</dbReference>
<dbReference type="PANTHER" id="PTHR43391:SF14">
    <property type="entry name" value="DEHYDROGENASE_REDUCTASE SDR FAMILY PROTEIN 7-LIKE"/>
    <property type="match status" value="1"/>
</dbReference>
<dbReference type="GO" id="GO:0016491">
    <property type="term" value="F:oxidoreductase activity"/>
    <property type="evidence" value="ECO:0007669"/>
    <property type="project" value="UniProtKB-KW"/>
</dbReference>
<keyword evidence="3" id="KW-0560">Oxidoreductase</keyword>
<protein>
    <submittedName>
        <fullName evidence="4">Short-chain dehydrogenase/reductase</fullName>
    </submittedName>
</protein>
<dbReference type="PRINTS" id="PR00081">
    <property type="entry name" value="GDHRDH"/>
</dbReference>
<evidence type="ECO:0000256" key="3">
    <source>
        <dbReference type="ARBA" id="ARBA00023002"/>
    </source>
</evidence>
<organism evidence="4 5">
    <name type="scientific">Arcobacter acticola</name>
    <dbReference type="NCBI Taxonomy" id="1849015"/>
    <lineage>
        <taxon>Bacteria</taxon>
        <taxon>Pseudomonadati</taxon>
        <taxon>Campylobacterota</taxon>
        <taxon>Epsilonproteobacteria</taxon>
        <taxon>Campylobacterales</taxon>
        <taxon>Arcobacteraceae</taxon>
        <taxon>Arcobacter</taxon>
    </lineage>
</organism>
<dbReference type="RefSeq" id="WP_172126402.1">
    <property type="nucleotide sequence ID" value="NZ_CP042652.1"/>
</dbReference>
<keyword evidence="2" id="KW-0521">NADP</keyword>
<dbReference type="KEGG" id="paco:AACT_1690"/>
<dbReference type="Proteomes" id="UP000503483">
    <property type="component" value="Chromosome"/>
</dbReference>
<evidence type="ECO:0000313" key="4">
    <source>
        <dbReference type="EMBL" id="QKE28845.1"/>
    </source>
</evidence>
<reference evidence="4 5" key="1">
    <citation type="submission" date="2019-08" db="EMBL/GenBank/DDBJ databases">
        <title>Complete genome sequence of Arcobacter acticola.</title>
        <authorList>
            <person name="Miller W."/>
        </authorList>
    </citation>
    <scope>NUCLEOTIDE SEQUENCE [LARGE SCALE GENOMIC DNA]</scope>
    <source>
        <strain evidence="4 5">KCTC 52212</strain>
    </source>
</reference>
<comment type="similarity">
    <text evidence="1">Belongs to the short-chain dehydrogenases/reductases (SDR) family.</text>
</comment>
<keyword evidence="5" id="KW-1185">Reference proteome</keyword>
<dbReference type="InterPro" id="IPR020904">
    <property type="entry name" value="Sc_DH/Rdtase_CS"/>
</dbReference>